<proteinExistence type="predicted"/>
<keyword evidence="2" id="KW-0238">DNA-binding</keyword>
<reference evidence="6" key="1">
    <citation type="journal article" date="2019" name="Int. J. Syst. Evol. Microbiol.">
        <title>The Global Catalogue of Microorganisms (GCM) 10K type strain sequencing project: providing services to taxonomists for standard genome sequencing and annotation.</title>
        <authorList>
            <consortium name="The Broad Institute Genomics Platform"/>
            <consortium name="The Broad Institute Genome Sequencing Center for Infectious Disease"/>
            <person name="Wu L."/>
            <person name="Ma J."/>
        </authorList>
    </citation>
    <scope>NUCLEOTIDE SEQUENCE [LARGE SCALE GENOMIC DNA]</scope>
    <source>
        <strain evidence="6">KCTC 42217</strain>
    </source>
</reference>
<dbReference type="InterPro" id="IPR018060">
    <property type="entry name" value="HTH_AraC"/>
</dbReference>
<keyword evidence="6" id="KW-1185">Reference proteome</keyword>
<evidence type="ECO:0000256" key="3">
    <source>
        <dbReference type="ARBA" id="ARBA00023163"/>
    </source>
</evidence>
<comment type="caution">
    <text evidence="5">The sequence shown here is derived from an EMBL/GenBank/DDBJ whole genome shotgun (WGS) entry which is preliminary data.</text>
</comment>
<dbReference type="SUPFAM" id="SSF51215">
    <property type="entry name" value="Regulatory protein AraC"/>
    <property type="match status" value="1"/>
</dbReference>
<dbReference type="Pfam" id="PF12833">
    <property type="entry name" value="HTH_18"/>
    <property type="match status" value="1"/>
</dbReference>
<gene>
    <name evidence="5" type="ORF">ACFSJU_17015</name>
</gene>
<dbReference type="RefSeq" id="WP_255904542.1">
    <property type="nucleotide sequence ID" value="NZ_JAFMZO010000004.1"/>
</dbReference>
<dbReference type="SUPFAM" id="SSF46689">
    <property type="entry name" value="Homeodomain-like"/>
    <property type="match status" value="1"/>
</dbReference>
<evidence type="ECO:0000313" key="6">
    <source>
        <dbReference type="Proteomes" id="UP001597387"/>
    </source>
</evidence>
<dbReference type="PANTHER" id="PTHR43280">
    <property type="entry name" value="ARAC-FAMILY TRANSCRIPTIONAL REGULATOR"/>
    <property type="match status" value="1"/>
</dbReference>
<keyword evidence="3" id="KW-0804">Transcription</keyword>
<sequence>MKDLHVFDLSGFSEPRHQEVLVSRFAPYLQVHHQLKTPHGHSFYHIVFFVRGNGNHTIDFDRFAVKPNQIYFMVPGQIHNWQFDGAVDGYVINFSTTFFQSFLLRPDYVDEFPFFSGSTRDAVIEVPEEFQAKIKSLFEEMLTINLNISPRQADRLRLLILQLFFVVADINNQNTENAPSYNITLLRNFQKLIEQNFTKLKLPKEYAELLFVTPNHLNALCSQMLGISAGELIRKRIVLEAKRLLVNLELPIASISCLLNFSDNSYFSKFFKKHTGSTPEEFRRQILKPGL</sequence>
<dbReference type="Pfam" id="PF02311">
    <property type="entry name" value="AraC_binding"/>
    <property type="match status" value="1"/>
</dbReference>
<evidence type="ECO:0000256" key="1">
    <source>
        <dbReference type="ARBA" id="ARBA00023015"/>
    </source>
</evidence>
<name>A0ABW4ZRB8_9SPHI</name>
<dbReference type="InterPro" id="IPR003313">
    <property type="entry name" value="AraC-bd"/>
</dbReference>
<keyword evidence="1" id="KW-0805">Transcription regulation</keyword>
<dbReference type="PROSITE" id="PS01124">
    <property type="entry name" value="HTH_ARAC_FAMILY_2"/>
    <property type="match status" value="1"/>
</dbReference>
<accession>A0ABW4ZRB8</accession>
<dbReference type="InterPro" id="IPR009057">
    <property type="entry name" value="Homeodomain-like_sf"/>
</dbReference>
<dbReference type="InterPro" id="IPR037923">
    <property type="entry name" value="HTH-like"/>
</dbReference>
<protein>
    <submittedName>
        <fullName evidence="5">AraC family transcriptional regulator</fullName>
    </submittedName>
</protein>
<evidence type="ECO:0000256" key="2">
    <source>
        <dbReference type="ARBA" id="ARBA00023125"/>
    </source>
</evidence>
<dbReference type="SMART" id="SM00342">
    <property type="entry name" value="HTH_ARAC"/>
    <property type="match status" value="1"/>
</dbReference>
<dbReference type="Gene3D" id="2.60.120.10">
    <property type="entry name" value="Jelly Rolls"/>
    <property type="match status" value="1"/>
</dbReference>
<dbReference type="EMBL" id="JBHUHZ010000003">
    <property type="protein sequence ID" value="MFD2164112.1"/>
    <property type="molecule type" value="Genomic_DNA"/>
</dbReference>
<evidence type="ECO:0000259" key="4">
    <source>
        <dbReference type="PROSITE" id="PS01124"/>
    </source>
</evidence>
<organism evidence="5 6">
    <name type="scientific">Paradesertivirga mongoliensis</name>
    <dbReference type="NCBI Taxonomy" id="2100740"/>
    <lineage>
        <taxon>Bacteria</taxon>
        <taxon>Pseudomonadati</taxon>
        <taxon>Bacteroidota</taxon>
        <taxon>Sphingobacteriia</taxon>
        <taxon>Sphingobacteriales</taxon>
        <taxon>Sphingobacteriaceae</taxon>
        <taxon>Paradesertivirga</taxon>
    </lineage>
</organism>
<dbReference type="PANTHER" id="PTHR43280:SF32">
    <property type="entry name" value="TRANSCRIPTIONAL REGULATORY PROTEIN"/>
    <property type="match status" value="1"/>
</dbReference>
<dbReference type="Proteomes" id="UP001597387">
    <property type="component" value="Unassembled WGS sequence"/>
</dbReference>
<evidence type="ECO:0000313" key="5">
    <source>
        <dbReference type="EMBL" id="MFD2164112.1"/>
    </source>
</evidence>
<dbReference type="Gene3D" id="1.10.10.60">
    <property type="entry name" value="Homeodomain-like"/>
    <property type="match status" value="1"/>
</dbReference>
<dbReference type="PRINTS" id="PR00032">
    <property type="entry name" value="HTHARAC"/>
</dbReference>
<dbReference type="InterPro" id="IPR020449">
    <property type="entry name" value="Tscrpt_reg_AraC-type_HTH"/>
</dbReference>
<dbReference type="InterPro" id="IPR014710">
    <property type="entry name" value="RmlC-like_jellyroll"/>
</dbReference>
<feature type="domain" description="HTH araC/xylS-type" evidence="4">
    <location>
        <begin position="187"/>
        <end position="285"/>
    </location>
</feature>